<organism evidence="2 3">
    <name type="scientific">Candidatus Planktophila sulfonica</name>
    <dbReference type="NCBI Taxonomy" id="1884904"/>
    <lineage>
        <taxon>Bacteria</taxon>
        <taxon>Bacillati</taxon>
        <taxon>Actinomycetota</taxon>
        <taxon>Actinomycetes</taxon>
        <taxon>Candidatus Nanopelagicales</taxon>
        <taxon>Candidatus Nanopelagicaceae</taxon>
        <taxon>Candidatus Planktophila</taxon>
    </lineage>
</organism>
<protein>
    <submittedName>
        <fullName evidence="2">Uncharacterized protein</fullName>
    </submittedName>
</protein>
<name>A0A249KFJ6_9ACTN</name>
<gene>
    <name evidence="2" type="ORF">A1sIA56_01255</name>
</gene>
<evidence type="ECO:0000313" key="2">
    <source>
        <dbReference type="EMBL" id="ASY15562.1"/>
    </source>
</evidence>
<dbReference type="KEGG" id="psuf:A1sIA56_01255"/>
<sequence>MKSEFRGFGWGWSLWVEQIYSRPLANLSDSLLSSESEPDEVKGAAHTYEQANEGQHAGAEELIGGEADSTPEKKP</sequence>
<reference evidence="2 3" key="1">
    <citation type="submission" date="2016-07" db="EMBL/GenBank/DDBJ databases">
        <title>High microdiversification within the ubiquitous acI lineage of Actinobacteria.</title>
        <authorList>
            <person name="Neuenschwander S.M."/>
            <person name="Salcher M."/>
            <person name="Ghai R."/>
            <person name="Pernthaler J."/>
        </authorList>
    </citation>
    <scope>NUCLEOTIDE SEQUENCE [LARGE SCALE GENOMIC DNA]</scope>
    <source>
        <strain evidence="2">MMS-IA-56</strain>
    </source>
</reference>
<evidence type="ECO:0000256" key="1">
    <source>
        <dbReference type="SAM" id="MobiDB-lite"/>
    </source>
</evidence>
<proteinExistence type="predicted"/>
<dbReference type="AlphaFoldDB" id="A0A249KFJ6"/>
<accession>A0A249KFJ6</accession>
<feature type="region of interest" description="Disordered" evidence="1">
    <location>
        <begin position="50"/>
        <end position="75"/>
    </location>
</feature>
<dbReference type="EMBL" id="CP016773">
    <property type="protein sequence ID" value="ASY15562.1"/>
    <property type="molecule type" value="Genomic_DNA"/>
</dbReference>
<dbReference type="Proteomes" id="UP000217215">
    <property type="component" value="Chromosome"/>
</dbReference>
<evidence type="ECO:0000313" key="3">
    <source>
        <dbReference type="Proteomes" id="UP000217215"/>
    </source>
</evidence>
<keyword evidence="3" id="KW-1185">Reference proteome</keyword>